<dbReference type="InterPro" id="IPR027417">
    <property type="entry name" value="P-loop_NTPase"/>
</dbReference>
<accession>A0A429ZKE3</accession>
<sequence length="173" mass="19739">MTKLIDELKQQNHPLIIVYFDKEGSPDLAKKNPHLAKEMTSYYYIGNDSSLLPFLSVQENLLLGISRKQKKSYFQNILKWSQYFKLATVVSNQQAASISPETKFLIHLIRGLALQREVIYLNDVELALPLDFLLDLLPSLKKITKETPTSFVIFTKQALLKQQTGVLLIEGSN</sequence>
<dbReference type="RefSeq" id="WP_126780904.1">
    <property type="nucleotide sequence ID" value="NZ_NGJU01000016.1"/>
</dbReference>
<evidence type="ECO:0000313" key="1">
    <source>
        <dbReference type="EMBL" id="RST94139.1"/>
    </source>
</evidence>
<organism evidence="1 2">
    <name type="scientific">Vagococcus salmoninarum</name>
    <dbReference type="NCBI Taxonomy" id="2739"/>
    <lineage>
        <taxon>Bacteria</taxon>
        <taxon>Bacillati</taxon>
        <taxon>Bacillota</taxon>
        <taxon>Bacilli</taxon>
        <taxon>Lactobacillales</taxon>
        <taxon>Enterococcaceae</taxon>
        <taxon>Vagococcus</taxon>
    </lineage>
</organism>
<dbReference type="EMBL" id="NGJU01000016">
    <property type="protein sequence ID" value="RST94139.1"/>
    <property type="molecule type" value="Genomic_DNA"/>
</dbReference>
<keyword evidence="2" id="KW-1185">Reference proteome</keyword>
<protein>
    <recommendedName>
        <fullName evidence="3">ABC transporter domain-containing protein</fullName>
    </recommendedName>
</protein>
<reference evidence="1 2" key="1">
    <citation type="submission" date="2017-05" db="EMBL/GenBank/DDBJ databases">
        <title>Vagococcus spp. assemblies.</title>
        <authorList>
            <person name="Gulvik C.A."/>
        </authorList>
    </citation>
    <scope>NUCLEOTIDE SEQUENCE [LARGE SCALE GENOMIC DNA]</scope>
    <source>
        <strain evidence="1 2">NCFB 2777</strain>
    </source>
</reference>
<dbReference type="AlphaFoldDB" id="A0A429ZKE3"/>
<dbReference type="Gene3D" id="3.40.50.300">
    <property type="entry name" value="P-loop containing nucleotide triphosphate hydrolases"/>
    <property type="match status" value="1"/>
</dbReference>
<evidence type="ECO:0008006" key="3">
    <source>
        <dbReference type="Google" id="ProtNLM"/>
    </source>
</evidence>
<gene>
    <name evidence="1" type="ORF">CBF35_10510</name>
</gene>
<name>A0A429ZKE3_9ENTE</name>
<dbReference type="SUPFAM" id="SSF52540">
    <property type="entry name" value="P-loop containing nucleoside triphosphate hydrolases"/>
    <property type="match status" value="1"/>
</dbReference>
<comment type="caution">
    <text evidence="1">The sequence shown here is derived from an EMBL/GenBank/DDBJ whole genome shotgun (WGS) entry which is preliminary data.</text>
</comment>
<dbReference type="OrthoDB" id="2199820at2"/>
<dbReference type="Proteomes" id="UP000287239">
    <property type="component" value="Unassembled WGS sequence"/>
</dbReference>
<dbReference type="GeneID" id="98568805"/>
<evidence type="ECO:0000313" key="2">
    <source>
        <dbReference type="Proteomes" id="UP000287239"/>
    </source>
</evidence>
<proteinExistence type="predicted"/>